<evidence type="ECO:0000313" key="1">
    <source>
        <dbReference type="EMBL" id="RDI47898.1"/>
    </source>
</evidence>
<proteinExistence type="predicted"/>
<dbReference type="RefSeq" id="WP_114744097.1">
    <property type="nucleotide sequence ID" value="NZ_QQAY01000001.1"/>
</dbReference>
<protein>
    <submittedName>
        <fullName evidence="1">Uncharacterized protein</fullName>
    </submittedName>
</protein>
<dbReference type="Proteomes" id="UP000255326">
    <property type="component" value="Unassembled WGS sequence"/>
</dbReference>
<reference evidence="1 2" key="1">
    <citation type="submission" date="2018-07" db="EMBL/GenBank/DDBJ databases">
        <title>Genomic Encyclopedia of Type Strains, Phase IV (KMG-IV): sequencing the most valuable type-strain genomes for metagenomic binning, comparative biology and taxonomic classification.</title>
        <authorList>
            <person name="Goeker M."/>
        </authorList>
    </citation>
    <scope>NUCLEOTIDE SEQUENCE [LARGE SCALE GENOMIC DNA]</scope>
    <source>
        <strain evidence="1 2">DSM 25281</strain>
    </source>
</reference>
<dbReference type="OrthoDB" id="1683552at2"/>
<name>A0A370GW51_9BACI</name>
<organism evidence="1 2">
    <name type="scientific">Falsibacillus pallidus</name>
    <dbReference type="NCBI Taxonomy" id="493781"/>
    <lineage>
        <taxon>Bacteria</taxon>
        <taxon>Bacillati</taxon>
        <taxon>Bacillota</taxon>
        <taxon>Bacilli</taxon>
        <taxon>Bacillales</taxon>
        <taxon>Bacillaceae</taxon>
        <taxon>Falsibacillus</taxon>
    </lineage>
</organism>
<comment type="caution">
    <text evidence="1">The sequence shown here is derived from an EMBL/GenBank/DDBJ whole genome shotgun (WGS) entry which is preliminary data.</text>
</comment>
<sequence>MNFCSVCNGFAQYVFHCPECRGIMQDQGRLYDYYDEYSAYMDIDVAKLEDGDPESSKKAVCMHLLACTECRQQIIQNIYY</sequence>
<keyword evidence="2" id="KW-1185">Reference proteome</keyword>
<gene>
    <name evidence="1" type="ORF">DFR59_101563</name>
</gene>
<accession>A0A370GW51</accession>
<evidence type="ECO:0000313" key="2">
    <source>
        <dbReference type="Proteomes" id="UP000255326"/>
    </source>
</evidence>
<dbReference type="EMBL" id="QQAY01000001">
    <property type="protein sequence ID" value="RDI47898.1"/>
    <property type="molecule type" value="Genomic_DNA"/>
</dbReference>
<dbReference type="AlphaFoldDB" id="A0A370GW51"/>